<evidence type="ECO:0000259" key="4">
    <source>
        <dbReference type="Pfam" id="PF12972"/>
    </source>
</evidence>
<feature type="domain" description="Alpha-N-acetylglucosaminidase N-terminal" evidence="3">
    <location>
        <begin position="13"/>
        <end position="93"/>
    </location>
</feature>
<dbReference type="Gene3D" id="3.20.20.80">
    <property type="entry name" value="Glycosidases"/>
    <property type="match status" value="1"/>
</dbReference>
<dbReference type="PANTHER" id="PTHR12872:SF1">
    <property type="entry name" value="ALPHA-N-ACETYLGLUCOSAMINIDASE"/>
    <property type="match status" value="1"/>
</dbReference>
<dbReference type="Gene3D" id="1.20.120.670">
    <property type="entry name" value="N-acetyl-b-d-glucoasminidase"/>
    <property type="match status" value="1"/>
</dbReference>
<dbReference type="RefSeq" id="WP_130616190.1">
    <property type="nucleotide sequence ID" value="NZ_AP019400.1"/>
</dbReference>
<evidence type="ECO:0000256" key="1">
    <source>
        <dbReference type="ARBA" id="ARBA00022801"/>
    </source>
</evidence>
<dbReference type="OrthoDB" id="179563at2"/>
<dbReference type="GO" id="GO:0016787">
    <property type="term" value="F:hydrolase activity"/>
    <property type="evidence" value="ECO:0007669"/>
    <property type="project" value="UniProtKB-KW"/>
</dbReference>
<dbReference type="AlphaFoldDB" id="A0A3T1DEW9"/>
<evidence type="ECO:0000313" key="5">
    <source>
        <dbReference type="EMBL" id="BBI36711.1"/>
    </source>
</evidence>
<dbReference type="KEGG" id="cohn:KCTCHS21_61100"/>
<dbReference type="Proteomes" id="UP000289856">
    <property type="component" value="Chromosome"/>
</dbReference>
<reference evidence="5 6" key="1">
    <citation type="submission" date="2019-01" db="EMBL/GenBank/DDBJ databases">
        <title>Complete genome sequence of Cohnella hallensis HS21 isolated from Korean fir (Abies koreana) rhizospheric soil.</title>
        <authorList>
            <person name="Jiang L."/>
            <person name="Kang S.W."/>
            <person name="Kim S."/>
            <person name="Jung J."/>
            <person name="Kim C.Y."/>
            <person name="Kim D.H."/>
            <person name="Kim S.W."/>
            <person name="Lee J."/>
        </authorList>
    </citation>
    <scope>NUCLEOTIDE SEQUENCE [LARGE SCALE GENOMIC DNA]</scope>
    <source>
        <strain evidence="5 6">HS21</strain>
    </source>
</reference>
<feature type="domain" description="Alpha-N-acetylglucosaminidase tim-barrel" evidence="2">
    <location>
        <begin position="108"/>
        <end position="429"/>
    </location>
</feature>
<organism evidence="5 6">
    <name type="scientific">Cohnella abietis</name>
    <dbReference type="NCBI Taxonomy" id="2507935"/>
    <lineage>
        <taxon>Bacteria</taxon>
        <taxon>Bacillati</taxon>
        <taxon>Bacillota</taxon>
        <taxon>Bacilli</taxon>
        <taxon>Bacillales</taxon>
        <taxon>Paenibacillaceae</taxon>
        <taxon>Cohnella</taxon>
    </lineage>
</organism>
<gene>
    <name evidence="5" type="ORF">KCTCHS21_61100</name>
</gene>
<dbReference type="InterPro" id="IPR024733">
    <property type="entry name" value="NAGLU_tim-barrel"/>
</dbReference>
<evidence type="ECO:0000259" key="2">
    <source>
        <dbReference type="Pfam" id="PF05089"/>
    </source>
</evidence>
<dbReference type="EMBL" id="AP019400">
    <property type="protein sequence ID" value="BBI36711.1"/>
    <property type="molecule type" value="Genomic_DNA"/>
</dbReference>
<dbReference type="Pfam" id="PF12971">
    <property type="entry name" value="NAGLU_N"/>
    <property type="match status" value="1"/>
</dbReference>
<sequence>MDFGINKNLNKQSVTGLIERMIGEELASKVIVEQIKAESGYDVFEIESRPDHLIIRGSSGVAASSGFYWYLKHVCKSHLSWCGSRVHVPYPFPQVSIPVRKVTSYKFRYYLNYCTHSYSMAFWDWDRWQEEIDWMALNGINLVLSLVGQEEVWRRTLLKLGYTEAECKAFLCGPAYFAWQWMQNMTGWGGPLPDWWFTDRAQLARKIHERMLSLDIMPVLQGYSGMVPNDFQQKFPESEPVAQGKWCEFERPSLLLPSDPKYRKVASTFYSEQTSLFGNDIHYYSTDPFHEGGRTEGIDLTAYAQDVQAIMREYDDKAVWVLQAWQDNPHSEVLAGLDKDHALVLDLWCESQPAWVQRNAFDGTPWVWCMIQNYGGKNGLFGNLRLLMQEPVNTVGQPRSGRMSGIGLAMEGIETNPVVYDLMTDMIWRTESPVLTEWLEGYIERRYGKAVPQALQAWLLLADSVYNCTTVQQGAVESIICARPHLDISNVSTWGPTQSYYDQTKIQAAARLLLECFDELKDSEGYLYDLVDITRQGLADLARDYYNAFVAAYRSGEKEAYEMWSNRFLSLVKSQDQLLGTRKEFLLGRWIEQARSLGRTTEEKERFQFNAVTLVTLWGPEKSAQSLHDYSHREWSGLISGFYYRRWQKYIALLEQSLDYHIDPDPVDWYQWELEWTQNPGTYSTEPSGNIKQIASEILEEYFG</sequence>
<feature type="domain" description="Alpha-N-acetylglucosaminidase C-terminal" evidence="4">
    <location>
        <begin position="438"/>
        <end position="700"/>
    </location>
</feature>
<dbReference type="InterPro" id="IPR024240">
    <property type="entry name" value="NAGLU_N"/>
</dbReference>
<keyword evidence="1" id="KW-0378">Hydrolase</keyword>
<dbReference type="Gene3D" id="3.30.379.10">
    <property type="entry name" value="Chitobiase/beta-hexosaminidase domain 2-like"/>
    <property type="match status" value="1"/>
</dbReference>
<evidence type="ECO:0000259" key="3">
    <source>
        <dbReference type="Pfam" id="PF12971"/>
    </source>
</evidence>
<dbReference type="InterPro" id="IPR024732">
    <property type="entry name" value="NAGLU_C"/>
</dbReference>
<dbReference type="Pfam" id="PF12972">
    <property type="entry name" value="NAGLU_C"/>
    <property type="match status" value="1"/>
</dbReference>
<dbReference type="InterPro" id="IPR029018">
    <property type="entry name" value="Hex-like_dom2"/>
</dbReference>
<evidence type="ECO:0000313" key="6">
    <source>
        <dbReference type="Proteomes" id="UP000289856"/>
    </source>
</evidence>
<dbReference type="InterPro" id="IPR007781">
    <property type="entry name" value="NAGLU"/>
</dbReference>
<dbReference type="GO" id="GO:0005975">
    <property type="term" value="P:carbohydrate metabolic process"/>
    <property type="evidence" value="ECO:0007669"/>
    <property type="project" value="UniProtKB-ARBA"/>
</dbReference>
<dbReference type="PANTHER" id="PTHR12872">
    <property type="entry name" value="ALPHA-N-ACETYLGLUCOSAMINIDASE"/>
    <property type="match status" value="1"/>
</dbReference>
<accession>A0A3T1DEW9</accession>
<proteinExistence type="predicted"/>
<name>A0A3T1DEW9_9BACL</name>
<dbReference type="Pfam" id="PF05089">
    <property type="entry name" value="NAGLU"/>
    <property type="match status" value="1"/>
</dbReference>
<keyword evidence="6" id="KW-1185">Reference proteome</keyword>
<protein>
    <submittedName>
        <fullName evidence="5">Alpha-N-acetylglucosaminidase</fullName>
    </submittedName>
</protein>